<dbReference type="EMBL" id="JACSPW010000007">
    <property type="protein sequence ID" value="MBD8033255.1"/>
    <property type="molecule type" value="Genomic_DNA"/>
</dbReference>
<comment type="caution">
    <text evidence="2">The sequence shown here is derived from an EMBL/GenBank/DDBJ whole genome shotgun (WGS) entry which is preliminary data.</text>
</comment>
<keyword evidence="3" id="KW-1185">Reference proteome</keyword>
<accession>A0ABR8XMT5</accession>
<sequence length="100" mass="11640">MEQWSREQWEQNIQQYDQTAFFLYTPMCGTCEISEKMLKVIEKLLPDLPLGMANINYIEGLANDLKIESVPCLIVSENGKVTKKLYAFKSVPFLYEILKK</sequence>
<protein>
    <submittedName>
        <fullName evidence="2">Thioredoxin family protein</fullName>
    </submittedName>
</protein>
<reference evidence="2 3" key="1">
    <citation type="submission" date="2020-08" db="EMBL/GenBank/DDBJ databases">
        <title>A Genomic Blueprint of the Chicken Gut Microbiome.</title>
        <authorList>
            <person name="Gilroy R."/>
            <person name="Ravi A."/>
            <person name="Getino M."/>
            <person name="Pursley I."/>
            <person name="Horton D.L."/>
            <person name="Alikhan N.-F."/>
            <person name="Baker D."/>
            <person name="Gharbi K."/>
            <person name="Hall N."/>
            <person name="Watson M."/>
            <person name="Adriaenssens E.M."/>
            <person name="Foster-Nyarko E."/>
            <person name="Jarju S."/>
            <person name="Secka A."/>
            <person name="Antonio M."/>
            <person name="Oren A."/>
            <person name="Chaudhuri R."/>
            <person name="La Ragione R.M."/>
            <person name="Hildebrand F."/>
            <person name="Pallen M.J."/>
        </authorList>
    </citation>
    <scope>NUCLEOTIDE SEQUENCE [LARGE SCALE GENOMIC DNA]</scope>
    <source>
        <strain evidence="2 3">Sa1YVA6</strain>
    </source>
</reference>
<evidence type="ECO:0000313" key="3">
    <source>
        <dbReference type="Proteomes" id="UP000600565"/>
    </source>
</evidence>
<feature type="domain" description="Thioredoxin" evidence="1">
    <location>
        <begin position="4"/>
        <end position="86"/>
    </location>
</feature>
<evidence type="ECO:0000313" key="2">
    <source>
        <dbReference type="EMBL" id="MBD8033255.1"/>
    </source>
</evidence>
<dbReference type="Proteomes" id="UP000600565">
    <property type="component" value="Unassembled WGS sequence"/>
</dbReference>
<proteinExistence type="predicted"/>
<dbReference type="Gene3D" id="3.40.30.10">
    <property type="entry name" value="Glutaredoxin"/>
    <property type="match status" value="1"/>
</dbReference>
<dbReference type="RefSeq" id="WP_191703825.1">
    <property type="nucleotide sequence ID" value="NZ_JACSPW010000007.1"/>
</dbReference>
<dbReference type="Pfam" id="PF00085">
    <property type="entry name" value="Thioredoxin"/>
    <property type="match status" value="1"/>
</dbReference>
<dbReference type="InterPro" id="IPR036249">
    <property type="entry name" value="Thioredoxin-like_sf"/>
</dbReference>
<organism evidence="2 3">
    <name type="scientific">Solibacillus merdavium</name>
    <dbReference type="NCBI Taxonomy" id="2762218"/>
    <lineage>
        <taxon>Bacteria</taxon>
        <taxon>Bacillati</taxon>
        <taxon>Bacillota</taxon>
        <taxon>Bacilli</taxon>
        <taxon>Bacillales</taxon>
        <taxon>Caryophanaceae</taxon>
        <taxon>Solibacillus</taxon>
    </lineage>
</organism>
<dbReference type="CDD" id="cd02947">
    <property type="entry name" value="TRX_family"/>
    <property type="match status" value="1"/>
</dbReference>
<name>A0ABR8XMT5_9BACL</name>
<evidence type="ECO:0000259" key="1">
    <source>
        <dbReference type="Pfam" id="PF00085"/>
    </source>
</evidence>
<dbReference type="InterPro" id="IPR013766">
    <property type="entry name" value="Thioredoxin_domain"/>
</dbReference>
<dbReference type="SUPFAM" id="SSF52833">
    <property type="entry name" value="Thioredoxin-like"/>
    <property type="match status" value="1"/>
</dbReference>
<gene>
    <name evidence="2" type="ORF">H9632_09255</name>
</gene>